<name>A0A5Y8SQK9_CAMJU</name>
<keyword evidence="2" id="KW-1133">Transmembrane helix</keyword>
<feature type="transmembrane region" description="Helical" evidence="2">
    <location>
        <begin position="273"/>
        <end position="292"/>
    </location>
</feature>
<dbReference type="RefSeq" id="WP_079462137.1">
    <property type="nucleotide sequence ID" value="NZ_CUOL01000001.1"/>
</dbReference>
<feature type="transmembrane region" description="Helical" evidence="2">
    <location>
        <begin position="249"/>
        <end position="266"/>
    </location>
</feature>
<evidence type="ECO:0000313" key="4">
    <source>
        <dbReference type="EMBL" id="ECR1613605.1"/>
    </source>
</evidence>
<feature type="transmembrane region" description="Helical" evidence="2">
    <location>
        <begin position="67"/>
        <end position="89"/>
    </location>
</feature>
<reference evidence="3" key="1">
    <citation type="submission" date="2019-08" db="EMBL/GenBank/DDBJ databases">
        <authorList>
            <person name="Ashton P.M."/>
            <person name="Dallman T."/>
            <person name="Nair S."/>
            <person name="De Pinna E."/>
            <person name="Peters T."/>
            <person name="Grant K."/>
        </authorList>
    </citation>
    <scope>NUCLEOTIDE SEQUENCE</scope>
    <source>
        <strain evidence="4">228931</strain>
        <strain evidence="3">241940</strain>
    </source>
</reference>
<accession>A0A5Y8SQK9</accession>
<feature type="transmembrane region" description="Helical" evidence="2">
    <location>
        <begin position="381"/>
        <end position="398"/>
    </location>
</feature>
<gene>
    <name evidence="3" type="ORF">F0G84_05590</name>
    <name evidence="4" type="ORF">F0K10_02345</name>
</gene>
<organism evidence="3">
    <name type="scientific">Campylobacter jejuni</name>
    <dbReference type="NCBI Taxonomy" id="197"/>
    <lineage>
        <taxon>Bacteria</taxon>
        <taxon>Pseudomonadati</taxon>
        <taxon>Campylobacterota</taxon>
        <taxon>Epsilonproteobacteria</taxon>
        <taxon>Campylobacterales</taxon>
        <taxon>Campylobacteraceae</taxon>
        <taxon>Campylobacter</taxon>
    </lineage>
</organism>
<feature type="transmembrane region" description="Helical" evidence="2">
    <location>
        <begin position="304"/>
        <end position="325"/>
    </location>
</feature>
<keyword evidence="1" id="KW-0175">Coiled coil</keyword>
<comment type="caution">
    <text evidence="3">The sequence shown here is derived from an EMBL/GenBank/DDBJ whole genome shotgun (WGS) entry which is preliminary data.</text>
</comment>
<protein>
    <submittedName>
        <fullName evidence="3">Uncharacterized protein</fullName>
    </submittedName>
</protein>
<dbReference type="EMBL" id="AAKEOA010000004">
    <property type="protein sequence ID" value="ECR1613605.1"/>
    <property type="molecule type" value="Genomic_DNA"/>
</dbReference>
<evidence type="ECO:0000256" key="2">
    <source>
        <dbReference type="SAM" id="Phobius"/>
    </source>
</evidence>
<feature type="transmembrane region" description="Helical" evidence="2">
    <location>
        <begin position="152"/>
        <end position="179"/>
    </location>
</feature>
<feature type="transmembrane region" description="Helical" evidence="2">
    <location>
        <begin position="337"/>
        <end position="361"/>
    </location>
</feature>
<proteinExistence type="predicted"/>
<keyword evidence="2" id="KW-0812">Transmembrane</keyword>
<evidence type="ECO:0000256" key="1">
    <source>
        <dbReference type="SAM" id="Coils"/>
    </source>
</evidence>
<dbReference type="AlphaFoldDB" id="A0A5Y8SQK9"/>
<feature type="transmembrane region" description="Helical" evidence="2">
    <location>
        <begin position="110"/>
        <end position="132"/>
    </location>
</feature>
<sequence length="407" mass="47814">MHNLNEALFQKKIKEIRLKAIASIICGFLGIIPYLGVLFVLASWILFFILLYDLKIYGGAKNLFKNFLISVGIGFFGILVNTSILFAMLKPRTGIFGGLYFNQDNIFMAIAIFLVLHFAILALIFPFLKAFYYEIARATKQKYFTYAFNTFYLGLLALIIGIGLVFLLASLVFWILAWVKFKEFDEQELSNLEERLAKAQKKVFDFDLKWIKITMASFIILNLLVLTFSFILEIISFEDFRFYYTKKTLFYTAIILALLSVFLFCKKIKNYKLFIYFFIWQGLSVFGSHLLFIPDFMVDQPPEIVYGSLNIILSLCYIIFAFLFFKILIQITKEKLFYLIFAFYVCIEILIILIFFIFMMVDNYYIFTKSPIKMLIDNYKLLFQVVYFVSFLIVWLMLKGQKNVKIC</sequence>
<feature type="transmembrane region" description="Helical" evidence="2">
    <location>
        <begin position="210"/>
        <end position="237"/>
    </location>
</feature>
<evidence type="ECO:0000313" key="3">
    <source>
        <dbReference type="EMBL" id="ECQ8878923.1"/>
    </source>
</evidence>
<feature type="coiled-coil region" evidence="1">
    <location>
        <begin position="182"/>
        <end position="209"/>
    </location>
</feature>
<feature type="transmembrane region" description="Helical" evidence="2">
    <location>
        <begin position="21"/>
        <end position="47"/>
    </location>
</feature>
<keyword evidence="2" id="KW-0472">Membrane</keyword>
<dbReference type="EMBL" id="AAKDJR010000018">
    <property type="protein sequence ID" value="ECQ8878923.1"/>
    <property type="molecule type" value="Genomic_DNA"/>
</dbReference>